<comment type="similarity">
    <text evidence="1">Belongs to the asaB hydroxylase/desaturase family.</text>
</comment>
<dbReference type="Proteomes" id="UP001301958">
    <property type="component" value="Unassembled WGS sequence"/>
</dbReference>
<dbReference type="NCBIfam" id="NF041278">
    <property type="entry name" value="CmcJ_NvfI_EfuI"/>
    <property type="match status" value="1"/>
</dbReference>
<dbReference type="PANTHER" id="PTHR34598:SF3">
    <property type="entry name" value="OXIDOREDUCTASE AN1597"/>
    <property type="match status" value="1"/>
</dbReference>
<name>A0AAN6YNB2_9PEZI</name>
<dbReference type="InterPro" id="IPR044053">
    <property type="entry name" value="AsaB-like"/>
</dbReference>
<dbReference type="PANTHER" id="PTHR34598">
    <property type="entry name" value="BLL6449 PROTEIN"/>
    <property type="match status" value="1"/>
</dbReference>
<reference evidence="2" key="1">
    <citation type="journal article" date="2023" name="Mol. Phylogenet. Evol.">
        <title>Genome-scale phylogeny and comparative genomics of the fungal order Sordariales.</title>
        <authorList>
            <person name="Hensen N."/>
            <person name="Bonometti L."/>
            <person name="Westerberg I."/>
            <person name="Brannstrom I.O."/>
            <person name="Guillou S."/>
            <person name="Cros-Aarteil S."/>
            <person name="Calhoun S."/>
            <person name="Haridas S."/>
            <person name="Kuo A."/>
            <person name="Mondo S."/>
            <person name="Pangilinan J."/>
            <person name="Riley R."/>
            <person name="LaButti K."/>
            <person name="Andreopoulos B."/>
            <person name="Lipzen A."/>
            <person name="Chen C."/>
            <person name="Yan M."/>
            <person name="Daum C."/>
            <person name="Ng V."/>
            <person name="Clum A."/>
            <person name="Steindorff A."/>
            <person name="Ohm R.A."/>
            <person name="Martin F."/>
            <person name="Silar P."/>
            <person name="Natvig D.O."/>
            <person name="Lalanne C."/>
            <person name="Gautier V."/>
            <person name="Ament-Velasquez S.L."/>
            <person name="Kruys A."/>
            <person name="Hutchinson M.I."/>
            <person name="Powell A.J."/>
            <person name="Barry K."/>
            <person name="Miller A.N."/>
            <person name="Grigoriev I.V."/>
            <person name="Debuchy R."/>
            <person name="Gladieux P."/>
            <person name="Hiltunen Thoren M."/>
            <person name="Johannesson H."/>
        </authorList>
    </citation>
    <scope>NUCLEOTIDE SEQUENCE</scope>
    <source>
        <strain evidence="2">CBS 990.96</strain>
    </source>
</reference>
<sequence>MLTQLRFAQDLEIFQKEVPYEIFGHPTPTSDRITNCKFETIGGVEIQDVRDVAQDYSLNTTGFAFMHHESKCRLNPKDFEKAGNSLENNPAVLAYLEENIELIRDLVGGEKVICCDWRFRRAGAPPSVVPDGLDHTFDLRFKAVAPGYDIHCDFSHRGGWERLELHLLPEELEAVRSGKLTAKIINTWRPFNVVKNAPLILTDRRTILQDDLMEVERVLPDQIQRAYYLKHQPYHRYFYMSDQGPDEVALFTSWDLKKGHQTAEISPHGAASFWDVNYLDHPRESIEVRLIVLSEA</sequence>
<evidence type="ECO:0000313" key="2">
    <source>
        <dbReference type="EMBL" id="KAK4221670.1"/>
    </source>
</evidence>
<comment type="caution">
    <text evidence="2">The sequence shown here is derived from an EMBL/GenBank/DDBJ whole genome shotgun (WGS) entry which is preliminary data.</text>
</comment>
<accession>A0AAN6YNB2</accession>
<keyword evidence="3" id="KW-1185">Reference proteome</keyword>
<dbReference type="GO" id="GO:0016491">
    <property type="term" value="F:oxidoreductase activity"/>
    <property type="evidence" value="ECO:0007669"/>
    <property type="project" value="InterPro"/>
</dbReference>
<evidence type="ECO:0000313" key="3">
    <source>
        <dbReference type="Proteomes" id="UP001301958"/>
    </source>
</evidence>
<proteinExistence type="inferred from homology"/>
<protein>
    <submittedName>
        <fullName evidence="2">Hydroxylase/desaturase CTB9</fullName>
    </submittedName>
</protein>
<dbReference type="EMBL" id="MU865525">
    <property type="protein sequence ID" value="KAK4221670.1"/>
    <property type="molecule type" value="Genomic_DNA"/>
</dbReference>
<dbReference type="AlphaFoldDB" id="A0AAN6YNB2"/>
<organism evidence="2 3">
    <name type="scientific">Podospora fimiseda</name>
    <dbReference type="NCBI Taxonomy" id="252190"/>
    <lineage>
        <taxon>Eukaryota</taxon>
        <taxon>Fungi</taxon>
        <taxon>Dikarya</taxon>
        <taxon>Ascomycota</taxon>
        <taxon>Pezizomycotina</taxon>
        <taxon>Sordariomycetes</taxon>
        <taxon>Sordariomycetidae</taxon>
        <taxon>Sordariales</taxon>
        <taxon>Podosporaceae</taxon>
        <taxon>Podospora</taxon>
    </lineage>
</organism>
<reference evidence="2" key="2">
    <citation type="submission" date="2023-05" db="EMBL/GenBank/DDBJ databases">
        <authorList>
            <consortium name="Lawrence Berkeley National Laboratory"/>
            <person name="Steindorff A."/>
            <person name="Hensen N."/>
            <person name="Bonometti L."/>
            <person name="Westerberg I."/>
            <person name="Brannstrom I.O."/>
            <person name="Guillou S."/>
            <person name="Cros-Aarteil S."/>
            <person name="Calhoun S."/>
            <person name="Haridas S."/>
            <person name="Kuo A."/>
            <person name="Mondo S."/>
            <person name="Pangilinan J."/>
            <person name="Riley R."/>
            <person name="Labutti K."/>
            <person name="Andreopoulos B."/>
            <person name="Lipzen A."/>
            <person name="Chen C."/>
            <person name="Yanf M."/>
            <person name="Daum C."/>
            <person name="Ng V."/>
            <person name="Clum A."/>
            <person name="Ohm R."/>
            <person name="Martin F."/>
            <person name="Silar P."/>
            <person name="Natvig D."/>
            <person name="Lalanne C."/>
            <person name="Gautier V."/>
            <person name="Ament-Velasquez S.L."/>
            <person name="Kruys A."/>
            <person name="Hutchinson M.I."/>
            <person name="Powell A.J."/>
            <person name="Barry K."/>
            <person name="Miller A.N."/>
            <person name="Grigoriev I.V."/>
            <person name="Debuchy R."/>
            <person name="Gladieux P."/>
            <person name="Thoren M.H."/>
            <person name="Johannesson H."/>
        </authorList>
    </citation>
    <scope>NUCLEOTIDE SEQUENCE</scope>
    <source>
        <strain evidence="2">CBS 990.96</strain>
    </source>
</reference>
<evidence type="ECO:0000256" key="1">
    <source>
        <dbReference type="ARBA" id="ARBA00023604"/>
    </source>
</evidence>
<gene>
    <name evidence="2" type="ORF">QBC38DRAFT_376697</name>
</gene>